<dbReference type="STRING" id="623744.A0A553MWG3"/>
<accession>A0A553MWG3</accession>
<feature type="compositionally biased region" description="Basic and acidic residues" evidence="1">
    <location>
        <begin position="62"/>
        <end position="76"/>
    </location>
</feature>
<organism evidence="2 3">
    <name type="scientific">Danionella cerebrum</name>
    <dbReference type="NCBI Taxonomy" id="2873325"/>
    <lineage>
        <taxon>Eukaryota</taxon>
        <taxon>Metazoa</taxon>
        <taxon>Chordata</taxon>
        <taxon>Craniata</taxon>
        <taxon>Vertebrata</taxon>
        <taxon>Euteleostomi</taxon>
        <taxon>Actinopterygii</taxon>
        <taxon>Neopterygii</taxon>
        <taxon>Teleostei</taxon>
        <taxon>Ostariophysi</taxon>
        <taxon>Cypriniformes</taxon>
        <taxon>Danionidae</taxon>
        <taxon>Danioninae</taxon>
        <taxon>Danionella</taxon>
    </lineage>
</organism>
<dbReference type="InterPro" id="IPR028042">
    <property type="entry name" value="DUF4639"/>
</dbReference>
<evidence type="ECO:0000313" key="2">
    <source>
        <dbReference type="EMBL" id="TRY57509.1"/>
    </source>
</evidence>
<evidence type="ECO:0000313" key="3">
    <source>
        <dbReference type="Proteomes" id="UP000316079"/>
    </source>
</evidence>
<name>A0A553MWG3_9TELE</name>
<comment type="caution">
    <text evidence="2">The sequence shown here is derived from an EMBL/GenBank/DDBJ whole genome shotgun (WGS) entry which is preliminary data.</text>
</comment>
<proteinExistence type="predicted"/>
<evidence type="ECO:0000256" key="1">
    <source>
        <dbReference type="SAM" id="MobiDB-lite"/>
    </source>
</evidence>
<dbReference type="OrthoDB" id="193650at2759"/>
<keyword evidence="3" id="KW-1185">Reference proteome</keyword>
<feature type="region of interest" description="Disordered" evidence="1">
    <location>
        <begin position="62"/>
        <end position="85"/>
    </location>
</feature>
<reference evidence="2 3" key="1">
    <citation type="journal article" date="2019" name="Sci. Data">
        <title>Hybrid genome assembly and annotation of Danionella translucida.</title>
        <authorList>
            <person name="Kadobianskyi M."/>
            <person name="Schulze L."/>
            <person name="Schuelke M."/>
            <person name="Judkewitz B."/>
        </authorList>
    </citation>
    <scope>NUCLEOTIDE SEQUENCE [LARGE SCALE GENOMIC DNA]</scope>
    <source>
        <strain evidence="2 3">Bolton</strain>
    </source>
</reference>
<dbReference type="EMBL" id="SRMA01027234">
    <property type="protein sequence ID" value="TRY57509.1"/>
    <property type="molecule type" value="Genomic_DNA"/>
</dbReference>
<dbReference type="PANTHER" id="PTHR34438">
    <property type="entry name" value="SI:DKEY-97L20.6"/>
    <property type="match status" value="1"/>
</dbReference>
<protein>
    <submittedName>
        <fullName evidence="2">Uncharacterized protein</fullName>
    </submittedName>
</protein>
<gene>
    <name evidence="2" type="ORF">DNTS_011844</name>
</gene>
<dbReference type="AlphaFoldDB" id="A0A553MWG3"/>
<dbReference type="Proteomes" id="UP000316079">
    <property type="component" value="Unassembled WGS sequence"/>
</dbReference>
<sequence>MVVGGVFRIGSGVATIGKADTAVPEVDGVHATKAAIFIGGQLVFGTVKMVPAMRIRSRLENMRRSAAKSRSDKSRADVTVSGAQPLGSIQPPEMVDIVTGRMTESAWISMITQEEDEEAVADIISELMERVMDKCQELYLKSQVIPFSVWWAQNNLVETLGYLFVTRDEGDDPERDSFWQEDTEPQPCVIDSWAEGSVPVLYSPQ</sequence>
<dbReference type="PANTHER" id="PTHR34438:SF1">
    <property type="entry name" value="CHROMOSOME 2 OPEN READING FRAME 81"/>
    <property type="match status" value="1"/>
</dbReference>
<dbReference type="Pfam" id="PF15479">
    <property type="entry name" value="DUF4639"/>
    <property type="match status" value="1"/>
</dbReference>